<gene>
    <name evidence="1" type="ORF">PHISCL_00841</name>
</gene>
<organism evidence="1 2">
    <name type="scientific">Aspergillus sclerotialis</name>
    <dbReference type="NCBI Taxonomy" id="2070753"/>
    <lineage>
        <taxon>Eukaryota</taxon>
        <taxon>Fungi</taxon>
        <taxon>Dikarya</taxon>
        <taxon>Ascomycota</taxon>
        <taxon>Pezizomycotina</taxon>
        <taxon>Eurotiomycetes</taxon>
        <taxon>Eurotiomycetidae</taxon>
        <taxon>Eurotiales</taxon>
        <taxon>Aspergillaceae</taxon>
        <taxon>Aspergillus</taxon>
        <taxon>Aspergillus subgen. Polypaecilum</taxon>
    </lineage>
</organism>
<dbReference type="AlphaFoldDB" id="A0A3A2ZUS6"/>
<accession>A0A3A2ZUS6</accession>
<reference evidence="2" key="1">
    <citation type="submission" date="2017-02" db="EMBL/GenBank/DDBJ databases">
        <authorList>
            <person name="Tafer H."/>
            <person name="Lopandic K."/>
        </authorList>
    </citation>
    <scope>NUCLEOTIDE SEQUENCE [LARGE SCALE GENOMIC DNA]</scope>
    <source>
        <strain evidence="2">CBS 366.77</strain>
    </source>
</reference>
<keyword evidence="2" id="KW-1185">Reference proteome</keyword>
<proteinExistence type="predicted"/>
<dbReference type="Proteomes" id="UP000266188">
    <property type="component" value="Unassembled WGS sequence"/>
</dbReference>
<sequence length="98" mass="11095">MPSRYFYTGPSHWAGKQSGDQIAESKDEAVSNIDALHNSGIPFFTKDRIRYIHEQLKKTLKKGDKVAVQGVNGVTIYFDVVTGDIHKDHENEDMELVM</sequence>
<dbReference type="EMBL" id="MVGC01000014">
    <property type="protein sequence ID" value="RJE26816.1"/>
    <property type="molecule type" value="Genomic_DNA"/>
</dbReference>
<evidence type="ECO:0000313" key="2">
    <source>
        <dbReference type="Proteomes" id="UP000266188"/>
    </source>
</evidence>
<name>A0A3A2ZUS6_9EURO</name>
<evidence type="ECO:0000313" key="1">
    <source>
        <dbReference type="EMBL" id="RJE26816.1"/>
    </source>
</evidence>
<protein>
    <submittedName>
        <fullName evidence="1">Uncharacterized protein</fullName>
    </submittedName>
</protein>
<dbReference type="OrthoDB" id="5230585at2759"/>
<comment type="caution">
    <text evidence="1">The sequence shown here is derived from an EMBL/GenBank/DDBJ whole genome shotgun (WGS) entry which is preliminary data.</text>
</comment>